<sequence length="293" mass="30616">MIRPINTVKPPPPRVDPKAHAEQTTRLQAEATKLQNEIRLAKRMGEADAAAGARQRLTQVNAELTTAQPTAPAAQPTPPAQPGPELPAAVTVANGNGGATAAPALFTVQDLGGGVVSPEVKALEVKTPDVKALEVKANDVLRAIDGGKSIDNIAAEQGLAPEDVVAALNAGGMTAVATEHANGDTRTVVITAGDRTITETRIIITAATTPKRPAPTCRRPHCRSVTISAARKPPVSTRRPARSRPHSWTISATALSPNARPIPRPVKPQPPKRVVTAPSPSPATCRMGRPCRR</sequence>
<accession>A0ABN8JH79</accession>
<evidence type="ECO:0000313" key="2">
    <source>
        <dbReference type="EMBL" id="CAH2395246.1"/>
    </source>
</evidence>
<feature type="region of interest" description="Disordered" evidence="1">
    <location>
        <begin position="67"/>
        <end position="89"/>
    </location>
</feature>
<reference evidence="2" key="1">
    <citation type="submission" date="2022-03" db="EMBL/GenBank/DDBJ databases">
        <authorList>
            <person name="Brunel B."/>
        </authorList>
    </citation>
    <scope>NUCLEOTIDE SEQUENCE</scope>
    <source>
        <strain evidence="2">STM4922sample</strain>
    </source>
</reference>
<gene>
    <name evidence="2" type="ORF">MES4922_120045</name>
</gene>
<feature type="region of interest" description="Disordered" evidence="1">
    <location>
        <begin position="231"/>
        <end position="293"/>
    </location>
</feature>
<protein>
    <recommendedName>
        <fullName evidence="4">PDZ domain-containing protein</fullName>
    </recommendedName>
</protein>
<comment type="caution">
    <text evidence="2">The sequence shown here is derived from an EMBL/GenBank/DDBJ whole genome shotgun (WGS) entry which is preliminary data.</text>
</comment>
<feature type="region of interest" description="Disordered" evidence="1">
    <location>
        <begin position="1"/>
        <end position="26"/>
    </location>
</feature>
<organism evidence="2 3">
    <name type="scientific">Mesorhizobium ventifaucium</name>
    <dbReference type="NCBI Taxonomy" id="666020"/>
    <lineage>
        <taxon>Bacteria</taxon>
        <taxon>Pseudomonadati</taxon>
        <taxon>Pseudomonadota</taxon>
        <taxon>Alphaproteobacteria</taxon>
        <taxon>Hyphomicrobiales</taxon>
        <taxon>Phyllobacteriaceae</taxon>
        <taxon>Mesorhizobium</taxon>
    </lineage>
</organism>
<keyword evidence="3" id="KW-1185">Reference proteome</keyword>
<name>A0ABN8JH79_9HYPH</name>
<dbReference type="EMBL" id="CAKXZS010000004">
    <property type="protein sequence ID" value="CAH2395246.1"/>
    <property type="molecule type" value="Genomic_DNA"/>
</dbReference>
<feature type="compositionally biased region" description="Pro residues" evidence="1">
    <location>
        <begin position="260"/>
        <end position="271"/>
    </location>
</feature>
<evidence type="ECO:0000313" key="3">
    <source>
        <dbReference type="Proteomes" id="UP001152604"/>
    </source>
</evidence>
<feature type="compositionally biased region" description="Polar residues" evidence="1">
    <location>
        <begin position="246"/>
        <end position="256"/>
    </location>
</feature>
<dbReference type="Proteomes" id="UP001152604">
    <property type="component" value="Unassembled WGS sequence"/>
</dbReference>
<evidence type="ECO:0000256" key="1">
    <source>
        <dbReference type="SAM" id="MobiDB-lite"/>
    </source>
</evidence>
<feature type="compositionally biased region" description="Pro residues" evidence="1">
    <location>
        <begin position="75"/>
        <end position="85"/>
    </location>
</feature>
<proteinExistence type="predicted"/>
<evidence type="ECO:0008006" key="4">
    <source>
        <dbReference type="Google" id="ProtNLM"/>
    </source>
</evidence>